<protein>
    <submittedName>
        <fullName evidence="7">Sigma-54-dependent Fis family transcriptional regulator</fullName>
    </submittedName>
</protein>
<proteinExistence type="predicted"/>
<evidence type="ECO:0000256" key="1">
    <source>
        <dbReference type="ARBA" id="ARBA00022741"/>
    </source>
</evidence>
<dbReference type="GO" id="GO:0043565">
    <property type="term" value="F:sequence-specific DNA binding"/>
    <property type="evidence" value="ECO:0007669"/>
    <property type="project" value="InterPro"/>
</dbReference>
<dbReference type="GO" id="GO:0005524">
    <property type="term" value="F:ATP binding"/>
    <property type="evidence" value="ECO:0007669"/>
    <property type="project" value="UniProtKB-KW"/>
</dbReference>
<dbReference type="InterPro" id="IPR058031">
    <property type="entry name" value="AAA_lid_NorR"/>
</dbReference>
<dbReference type="PRINTS" id="PR01590">
    <property type="entry name" value="HTHFIS"/>
</dbReference>
<dbReference type="InterPro" id="IPR002078">
    <property type="entry name" value="Sigma_54_int"/>
</dbReference>
<dbReference type="PROSITE" id="PS00675">
    <property type="entry name" value="SIGMA54_INTERACT_1"/>
    <property type="match status" value="1"/>
</dbReference>
<dbReference type="Pfam" id="PF02954">
    <property type="entry name" value="HTH_8"/>
    <property type="match status" value="1"/>
</dbReference>
<dbReference type="SMART" id="SM00382">
    <property type="entry name" value="AAA"/>
    <property type="match status" value="1"/>
</dbReference>
<dbReference type="InterPro" id="IPR009057">
    <property type="entry name" value="Homeodomain-like_sf"/>
</dbReference>
<gene>
    <name evidence="7" type="ORF">IAD16_09505</name>
</gene>
<comment type="caution">
    <text evidence="7">The sequence shown here is derived from an EMBL/GenBank/DDBJ whole genome shotgun (WGS) entry which is preliminary data.</text>
</comment>
<evidence type="ECO:0000313" key="8">
    <source>
        <dbReference type="Proteomes" id="UP000824091"/>
    </source>
</evidence>
<dbReference type="InterPro" id="IPR025943">
    <property type="entry name" value="Sigma_54_int_dom_ATP-bd_2"/>
</dbReference>
<reference evidence="7" key="1">
    <citation type="submission" date="2020-10" db="EMBL/GenBank/DDBJ databases">
        <authorList>
            <person name="Gilroy R."/>
        </authorList>
    </citation>
    <scope>NUCLEOTIDE SEQUENCE</scope>
    <source>
        <strain evidence="7">11300</strain>
    </source>
</reference>
<organism evidence="7 8">
    <name type="scientific">Candidatus Fimisoma avicola</name>
    <dbReference type="NCBI Taxonomy" id="2840826"/>
    <lineage>
        <taxon>Bacteria</taxon>
        <taxon>Bacillati</taxon>
        <taxon>Bacillota</taxon>
        <taxon>Clostridia</taxon>
        <taxon>Eubacteriales</taxon>
        <taxon>Candidatus Fimisoma</taxon>
    </lineage>
</organism>
<sequence>MYQNDLIIADKDLRILYMGDNIISTVIKKNLSRPIGYPSGHLMENNTFSVFIWDASSLSDAVRSVLESACGEILPEKGPVIIAGVFPGKEEKSLVKIPSQNDFISGTLIDTVFHGCRLKLTYAPSVPITPETAIAESIMADPCSTVSFLINDQQVSLHKKTNDDIIIVLSDDSGITYYGRPSDLTSFFTGGRYPSYIDSDRLRNEAIHLYHVADRDILHGLLKAAEENTSQIIKSLGNTCLISFFRITDWNSPSDHFFIWKVTAISDLLWEMRDHSRDYIKLVKSRQDQISGGSTFSLWGTDSKISRIRYLLQKAAGTNTTILLTGESGTGKTFLAKEIHRNSMRQDKPFVHVNCAAIPYNLIESELFGYEDGAFTGAKKGGKAGYFEIAQGGTLFLDEITEMPMSLQGKLLEVLQDKTYFRVGGEKKKRADVRLIAATNRNLSELVVQRLFREDLYYRINVFPVEIPPLRDRMDSLLAIVTILLPEICERLGIRQQMLSMEALDKMKRYKWPGNIRELENIIEKACILSDGYVIKPEDVDIDTESEFYSPDEGSLSPESHSLFAQRDAFEKQLIIKTLEQFNGSRTKAAVYLGIGKTSLFDKLKKYGIIETAGHKSGTERDTE</sequence>
<dbReference type="PROSITE" id="PS50045">
    <property type="entry name" value="SIGMA54_INTERACT_4"/>
    <property type="match status" value="1"/>
</dbReference>
<dbReference type="InterPro" id="IPR003593">
    <property type="entry name" value="AAA+_ATPase"/>
</dbReference>
<dbReference type="PANTHER" id="PTHR32071:SF117">
    <property type="entry name" value="PTS-DEPENDENT DIHYDROXYACETONE KINASE OPERON REGULATORY PROTEIN-RELATED"/>
    <property type="match status" value="1"/>
</dbReference>
<dbReference type="SUPFAM" id="SSF52540">
    <property type="entry name" value="P-loop containing nucleoside triphosphate hydrolases"/>
    <property type="match status" value="1"/>
</dbReference>
<dbReference type="Gene3D" id="3.40.50.300">
    <property type="entry name" value="P-loop containing nucleotide triphosphate hydrolases"/>
    <property type="match status" value="1"/>
</dbReference>
<evidence type="ECO:0000256" key="5">
    <source>
        <dbReference type="ARBA" id="ARBA00023163"/>
    </source>
</evidence>
<dbReference type="Pfam" id="PF25601">
    <property type="entry name" value="AAA_lid_14"/>
    <property type="match status" value="1"/>
</dbReference>
<evidence type="ECO:0000259" key="6">
    <source>
        <dbReference type="PROSITE" id="PS50045"/>
    </source>
</evidence>
<dbReference type="Gene3D" id="1.10.10.60">
    <property type="entry name" value="Homeodomain-like"/>
    <property type="match status" value="1"/>
</dbReference>
<dbReference type="EMBL" id="DVMO01000149">
    <property type="protein sequence ID" value="HIU28594.1"/>
    <property type="molecule type" value="Genomic_DNA"/>
</dbReference>
<accession>A0A9D1I5L6</accession>
<keyword evidence="1" id="KW-0547">Nucleotide-binding</keyword>
<evidence type="ECO:0000313" key="7">
    <source>
        <dbReference type="EMBL" id="HIU28594.1"/>
    </source>
</evidence>
<dbReference type="PROSITE" id="PS00676">
    <property type="entry name" value="SIGMA54_INTERACT_2"/>
    <property type="match status" value="1"/>
</dbReference>
<dbReference type="InterPro" id="IPR025662">
    <property type="entry name" value="Sigma_54_int_dom_ATP-bd_1"/>
</dbReference>
<dbReference type="PANTHER" id="PTHR32071">
    <property type="entry name" value="TRANSCRIPTIONAL REGULATORY PROTEIN"/>
    <property type="match status" value="1"/>
</dbReference>
<evidence type="ECO:0000256" key="4">
    <source>
        <dbReference type="ARBA" id="ARBA00023125"/>
    </source>
</evidence>
<dbReference type="FunFam" id="3.40.50.300:FF:000006">
    <property type="entry name" value="DNA-binding transcriptional regulator NtrC"/>
    <property type="match status" value="1"/>
</dbReference>
<keyword evidence="3" id="KW-0805">Transcription regulation</keyword>
<dbReference type="InterPro" id="IPR002197">
    <property type="entry name" value="HTH_Fis"/>
</dbReference>
<evidence type="ECO:0000256" key="2">
    <source>
        <dbReference type="ARBA" id="ARBA00022840"/>
    </source>
</evidence>
<keyword evidence="4" id="KW-0238">DNA-binding</keyword>
<dbReference type="Gene3D" id="1.10.8.60">
    <property type="match status" value="1"/>
</dbReference>
<keyword evidence="2" id="KW-0067">ATP-binding</keyword>
<dbReference type="Proteomes" id="UP000824091">
    <property type="component" value="Unassembled WGS sequence"/>
</dbReference>
<dbReference type="Pfam" id="PF00158">
    <property type="entry name" value="Sigma54_activat"/>
    <property type="match status" value="1"/>
</dbReference>
<dbReference type="GO" id="GO:0006355">
    <property type="term" value="P:regulation of DNA-templated transcription"/>
    <property type="evidence" value="ECO:0007669"/>
    <property type="project" value="InterPro"/>
</dbReference>
<dbReference type="InterPro" id="IPR027417">
    <property type="entry name" value="P-loop_NTPase"/>
</dbReference>
<reference evidence="7" key="2">
    <citation type="journal article" date="2021" name="PeerJ">
        <title>Extensive microbial diversity within the chicken gut microbiome revealed by metagenomics and culture.</title>
        <authorList>
            <person name="Gilroy R."/>
            <person name="Ravi A."/>
            <person name="Getino M."/>
            <person name="Pursley I."/>
            <person name="Horton D.L."/>
            <person name="Alikhan N.F."/>
            <person name="Baker D."/>
            <person name="Gharbi K."/>
            <person name="Hall N."/>
            <person name="Watson M."/>
            <person name="Adriaenssens E.M."/>
            <person name="Foster-Nyarko E."/>
            <person name="Jarju S."/>
            <person name="Secka A."/>
            <person name="Antonio M."/>
            <person name="Oren A."/>
            <person name="Chaudhuri R.R."/>
            <person name="La Ragione R."/>
            <person name="Hildebrand F."/>
            <person name="Pallen M.J."/>
        </authorList>
    </citation>
    <scope>NUCLEOTIDE SEQUENCE</scope>
    <source>
        <strain evidence="7">11300</strain>
    </source>
</reference>
<name>A0A9D1I5L6_9FIRM</name>
<keyword evidence="5" id="KW-0804">Transcription</keyword>
<dbReference type="CDD" id="cd00009">
    <property type="entry name" value="AAA"/>
    <property type="match status" value="1"/>
</dbReference>
<dbReference type="InterPro" id="IPR025944">
    <property type="entry name" value="Sigma_54_int_dom_CS"/>
</dbReference>
<dbReference type="PROSITE" id="PS00688">
    <property type="entry name" value="SIGMA54_INTERACT_3"/>
    <property type="match status" value="1"/>
</dbReference>
<dbReference type="AlphaFoldDB" id="A0A9D1I5L6"/>
<evidence type="ECO:0000256" key="3">
    <source>
        <dbReference type="ARBA" id="ARBA00023015"/>
    </source>
</evidence>
<feature type="domain" description="Sigma-54 factor interaction" evidence="6">
    <location>
        <begin position="298"/>
        <end position="528"/>
    </location>
</feature>
<dbReference type="SUPFAM" id="SSF46689">
    <property type="entry name" value="Homeodomain-like"/>
    <property type="match status" value="1"/>
</dbReference>